<evidence type="ECO:0000313" key="2">
    <source>
        <dbReference type="EMBL" id="CAB1442533.1"/>
    </source>
</evidence>
<proteinExistence type="predicted"/>
<protein>
    <submittedName>
        <fullName evidence="2">Uncharacterized protein</fullName>
    </submittedName>
</protein>
<feature type="region of interest" description="Disordered" evidence="1">
    <location>
        <begin position="34"/>
        <end position="59"/>
    </location>
</feature>
<dbReference type="Proteomes" id="UP001153269">
    <property type="component" value="Unassembled WGS sequence"/>
</dbReference>
<dbReference type="AlphaFoldDB" id="A0A9N7YS85"/>
<evidence type="ECO:0000313" key="3">
    <source>
        <dbReference type="Proteomes" id="UP001153269"/>
    </source>
</evidence>
<gene>
    <name evidence="2" type="ORF">PLEPLA_LOCUS30211</name>
</gene>
<accession>A0A9N7YS85</accession>
<comment type="caution">
    <text evidence="2">The sequence shown here is derived from an EMBL/GenBank/DDBJ whole genome shotgun (WGS) entry which is preliminary data.</text>
</comment>
<keyword evidence="3" id="KW-1185">Reference proteome</keyword>
<sequence>MFKFTMASLKYANEGSRGKRRVRLNGALRMCGVPRRRESRPARRTQTDTASPLRCRTSHHTHKAVNQELSSLAFVMEPELCGWVLRVIDGSGSLSDCEEHPSLSVAC</sequence>
<evidence type="ECO:0000256" key="1">
    <source>
        <dbReference type="SAM" id="MobiDB-lite"/>
    </source>
</evidence>
<organism evidence="2 3">
    <name type="scientific">Pleuronectes platessa</name>
    <name type="common">European plaice</name>
    <dbReference type="NCBI Taxonomy" id="8262"/>
    <lineage>
        <taxon>Eukaryota</taxon>
        <taxon>Metazoa</taxon>
        <taxon>Chordata</taxon>
        <taxon>Craniata</taxon>
        <taxon>Vertebrata</taxon>
        <taxon>Euteleostomi</taxon>
        <taxon>Actinopterygii</taxon>
        <taxon>Neopterygii</taxon>
        <taxon>Teleostei</taxon>
        <taxon>Neoteleostei</taxon>
        <taxon>Acanthomorphata</taxon>
        <taxon>Carangaria</taxon>
        <taxon>Pleuronectiformes</taxon>
        <taxon>Pleuronectoidei</taxon>
        <taxon>Pleuronectidae</taxon>
        <taxon>Pleuronectes</taxon>
    </lineage>
</organism>
<dbReference type="EMBL" id="CADEAL010002868">
    <property type="protein sequence ID" value="CAB1442533.1"/>
    <property type="molecule type" value="Genomic_DNA"/>
</dbReference>
<reference evidence="2" key="1">
    <citation type="submission" date="2020-03" db="EMBL/GenBank/DDBJ databases">
        <authorList>
            <person name="Weist P."/>
        </authorList>
    </citation>
    <scope>NUCLEOTIDE SEQUENCE</scope>
</reference>
<name>A0A9N7YS85_PLEPL</name>